<dbReference type="EMBL" id="GBRH01236243">
    <property type="protein sequence ID" value="JAD61652.1"/>
    <property type="molecule type" value="Transcribed_RNA"/>
</dbReference>
<protein>
    <submittedName>
        <fullName evidence="1">Uncharacterized protein</fullName>
    </submittedName>
</protein>
<name>A0A0A9BQX8_ARUDO</name>
<sequence length="50" mass="5744">MGRGCFCFTCLHPSPSLVERGRSGLIGQWYSDELGWVLSLLFFMIKDILY</sequence>
<accession>A0A0A9BQX8</accession>
<reference evidence="1" key="1">
    <citation type="submission" date="2014-09" db="EMBL/GenBank/DDBJ databases">
        <authorList>
            <person name="Magalhaes I.L.F."/>
            <person name="Oliveira U."/>
            <person name="Santos F.R."/>
            <person name="Vidigal T.H.D.A."/>
            <person name="Brescovit A.D."/>
            <person name="Santos A.J."/>
        </authorList>
    </citation>
    <scope>NUCLEOTIDE SEQUENCE</scope>
    <source>
        <tissue evidence="1">Shoot tissue taken approximately 20 cm above the soil surface</tissue>
    </source>
</reference>
<evidence type="ECO:0000313" key="1">
    <source>
        <dbReference type="EMBL" id="JAD61652.1"/>
    </source>
</evidence>
<reference evidence="1" key="2">
    <citation type="journal article" date="2015" name="Data Brief">
        <title>Shoot transcriptome of the giant reed, Arundo donax.</title>
        <authorList>
            <person name="Barrero R.A."/>
            <person name="Guerrero F.D."/>
            <person name="Moolhuijzen P."/>
            <person name="Goolsby J.A."/>
            <person name="Tidwell J."/>
            <person name="Bellgard S.E."/>
            <person name="Bellgard M.I."/>
        </authorList>
    </citation>
    <scope>NUCLEOTIDE SEQUENCE</scope>
    <source>
        <tissue evidence="1">Shoot tissue taken approximately 20 cm above the soil surface</tissue>
    </source>
</reference>
<dbReference type="AlphaFoldDB" id="A0A0A9BQX8"/>
<proteinExistence type="predicted"/>
<organism evidence="1">
    <name type="scientific">Arundo donax</name>
    <name type="common">Giant reed</name>
    <name type="synonym">Donax arundinaceus</name>
    <dbReference type="NCBI Taxonomy" id="35708"/>
    <lineage>
        <taxon>Eukaryota</taxon>
        <taxon>Viridiplantae</taxon>
        <taxon>Streptophyta</taxon>
        <taxon>Embryophyta</taxon>
        <taxon>Tracheophyta</taxon>
        <taxon>Spermatophyta</taxon>
        <taxon>Magnoliopsida</taxon>
        <taxon>Liliopsida</taxon>
        <taxon>Poales</taxon>
        <taxon>Poaceae</taxon>
        <taxon>PACMAD clade</taxon>
        <taxon>Arundinoideae</taxon>
        <taxon>Arundineae</taxon>
        <taxon>Arundo</taxon>
    </lineage>
</organism>